<evidence type="ECO:0000256" key="4">
    <source>
        <dbReference type="ARBA" id="ARBA00023065"/>
    </source>
</evidence>
<keyword evidence="11" id="KW-1185">Reference proteome</keyword>
<keyword evidence="6 7" id="KW-0066">ATP synthesis</keyword>
<dbReference type="Proteomes" id="UP000297288">
    <property type="component" value="Unassembled WGS sequence"/>
</dbReference>
<accession>A0A1G6N0A2</accession>
<dbReference type="SUPFAM" id="SSF47928">
    <property type="entry name" value="N-terminal domain of the delta subunit of the F1F0-ATP synthase"/>
    <property type="match status" value="1"/>
</dbReference>
<keyword evidence="7" id="KW-0139">CF(1)</keyword>
<evidence type="ECO:0000313" key="9">
    <source>
        <dbReference type="EMBL" id="SDC61121.1"/>
    </source>
</evidence>
<dbReference type="EMBL" id="SRME01000005">
    <property type="protein sequence ID" value="TGG87283.1"/>
    <property type="molecule type" value="Genomic_DNA"/>
</dbReference>
<keyword evidence="3 7" id="KW-0375">Hydrogen ion transport</keyword>
<evidence type="ECO:0000313" key="10">
    <source>
        <dbReference type="EMBL" id="TGG87283.1"/>
    </source>
</evidence>
<dbReference type="AlphaFoldDB" id="A0A1G6N0A2"/>
<evidence type="ECO:0000256" key="8">
    <source>
        <dbReference type="SAM" id="Coils"/>
    </source>
</evidence>
<dbReference type="Gene3D" id="1.10.520.20">
    <property type="entry name" value="N-terminal domain of the delta subunit of the F1F0-ATP synthase"/>
    <property type="match status" value="1"/>
</dbReference>
<dbReference type="InterPro" id="IPR026015">
    <property type="entry name" value="ATP_synth_OSCP/delta_N_sf"/>
</dbReference>
<reference evidence="9 11" key="1">
    <citation type="submission" date="2016-10" db="EMBL/GenBank/DDBJ databases">
        <authorList>
            <person name="de Groot N.N."/>
        </authorList>
    </citation>
    <scope>NUCLEOTIDE SEQUENCE [LARGE SCALE GENOMIC DNA]</scope>
    <source>
        <strain evidence="9 11">WG14</strain>
    </source>
</reference>
<comment type="similarity">
    <text evidence="7">Belongs to the ATPase delta chain family.</text>
</comment>
<dbReference type="EMBL" id="FMYV01000005">
    <property type="protein sequence ID" value="SDC61121.1"/>
    <property type="molecule type" value="Genomic_DNA"/>
</dbReference>
<dbReference type="STRING" id="28234.SAMN04488588_1446"/>
<evidence type="ECO:0000256" key="1">
    <source>
        <dbReference type="ARBA" id="ARBA00004370"/>
    </source>
</evidence>
<organism evidence="9 11">
    <name type="scientific">Geotoga petraea</name>
    <dbReference type="NCBI Taxonomy" id="28234"/>
    <lineage>
        <taxon>Bacteria</taxon>
        <taxon>Thermotogati</taxon>
        <taxon>Thermotogota</taxon>
        <taxon>Thermotogae</taxon>
        <taxon>Petrotogales</taxon>
        <taxon>Petrotogaceae</taxon>
        <taxon>Geotoga</taxon>
    </lineage>
</organism>
<evidence type="ECO:0000256" key="5">
    <source>
        <dbReference type="ARBA" id="ARBA00023136"/>
    </source>
</evidence>
<keyword evidence="7" id="KW-1003">Cell membrane</keyword>
<dbReference type="Proteomes" id="UP000199322">
    <property type="component" value="Unassembled WGS sequence"/>
</dbReference>
<dbReference type="Pfam" id="PF00213">
    <property type="entry name" value="OSCP"/>
    <property type="match status" value="1"/>
</dbReference>
<gene>
    <name evidence="7 10" type="primary">atpH</name>
    <name evidence="10" type="ORF">E4650_08230</name>
    <name evidence="9" type="ORF">SAMN04488588_1446</name>
</gene>
<dbReference type="GO" id="GO:0005886">
    <property type="term" value="C:plasma membrane"/>
    <property type="evidence" value="ECO:0007669"/>
    <property type="project" value="UniProtKB-SubCell"/>
</dbReference>
<dbReference type="GO" id="GO:0045259">
    <property type="term" value="C:proton-transporting ATP synthase complex"/>
    <property type="evidence" value="ECO:0007669"/>
    <property type="project" value="UniProtKB-KW"/>
</dbReference>
<sequence length="185" mass="21174">MRNSYSVAKRYSDALINLLSENKKLNELDTYISNLQNIISEMNENQVFYDLINSPLLPDDLITKKIVEKANTEDEVFKKFLNFIVIKKRQNLLPLVSKLLINFSYELKNIVLVDLISAKELEESTIDTIKNNLKSKTGRNVNLDLTIDESLIGGIQIYLDDKLFDYSVKGYLNSVKEIYAVNGGD</sequence>
<keyword evidence="4 7" id="KW-0406">Ion transport</keyword>
<dbReference type="InterPro" id="IPR000711">
    <property type="entry name" value="ATPase_OSCP/dsu"/>
</dbReference>
<name>A0A1G6N0A2_9BACT</name>
<dbReference type="HAMAP" id="MF_01416">
    <property type="entry name" value="ATP_synth_delta_bact"/>
    <property type="match status" value="1"/>
</dbReference>
<evidence type="ECO:0000313" key="12">
    <source>
        <dbReference type="Proteomes" id="UP000297288"/>
    </source>
</evidence>
<comment type="function">
    <text evidence="7">This protein is part of the stalk that links CF(0) to CF(1). It either transmits conformational changes from CF(0) to CF(1) or is implicated in proton conduction.</text>
</comment>
<evidence type="ECO:0000313" key="11">
    <source>
        <dbReference type="Proteomes" id="UP000199322"/>
    </source>
</evidence>
<dbReference type="OrthoDB" id="49080at2"/>
<dbReference type="GO" id="GO:0046933">
    <property type="term" value="F:proton-transporting ATP synthase activity, rotational mechanism"/>
    <property type="evidence" value="ECO:0007669"/>
    <property type="project" value="UniProtKB-UniRule"/>
</dbReference>
<reference evidence="10 12" key="2">
    <citation type="submission" date="2019-04" db="EMBL/GenBank/DDBJ databases">
        <title>Draft genome sequence data and analysis of a Fermenting Bacterium, Geotoga petraea strain HO-Geo1, isolated from heavy-oil petroleum reservoir in Russia.</title>
        <authorList>
            <person name="Grouzdev D.S."/>
            <person name="Semenova E.M."/>
            <person name="Sokolova D.S."/>
            <person name="Tourova T.P."/>
            <person name="Poltaraus A.B."/>
            <person name="Nazina T.N."/>
        </authorList>
    </citation>
    <scope>NUCLEOTIDE SEQUENCE [LARGE SCALE GENOMIC DNA]</scope>
    <source>
        <strain evidence="10 12">HO-Geo1</strain>
    </source>
</reference>
<dbReference type="PRINTS" id="PR00125">
    <property type="entry name" value="ATPASEDELTA"/>
</dbReference>
<dbReference type="RefSeq" id="WP_091404179.1">
    <property type="nucleotide sequence ID" value="NZ_FMYV01000005.1"/>
</dbReference>
<evidence type="ECO:0000256" key="7">
    <source>
        <dbReference type="HAMAP-Rule" id="MF_01416"/>
    </source>
</evidence>
<comment type="subcellular location">
    <subcellularLocation>
        <location evidence="7">Cell membrane</location>
        <topology evidence="7">Peripheral membrane protein</topology>
    </subcellularLocation>
    <subcellularLocation>
        <location evidence="1">Membrane</location>
    </subcellularLocation>
</comment>
<evidence type="ECO:0000256" key="6">
    <source>
        <dbReference type="ARBA" id="ARBA00023310"/>
    </source>
</evidence>
<feature type="coiled-coil region" evidence="8">
    <location>
        <begin position="8"/>
        <end position="45"/>
    </location>
</feature>
<protein>
    <recommendedName>
        <fullName evidence="7">ATP synthase subunit delta</fullName>
    </recommendedName>
    <alternativeName>
        <fullName evidence="7">ATP synthase F(1) sector subunit delta</fullName>
    </alternativeName>
    <alternativeName>
        <fullName evidence="7">F-type ATPase subunit delta</fullName>
        <shortName evidence="7">F-ATPase subunit delta</shortName>
    </alternativeName>
</protein>
<dbReference type="PANTHER" id="PTHR11910">
    <property type="entry name" value="ATP SYNTHASE DELTA CHAIN"/>
    <property type="match status" value="1"/>
</dbReference>
<evidence type="ECO:0000256" key="2">
    <source>
        <dbReference type="ARBA" id="ARBA00022448"/>
    </source>
</evidence>
<proteinExistence type="inferred from homology"/>
<keyword evidence="5 7" id="KW-0472">Membrane</keyword>
<keyword evidence="8" id="KW-0175">Coiled coil</keyword>
<comment type="function">
    <text evidence="7">F(1)F(0) ATP synthase produces ATP from ADP in the presence of a proton or sodium gradient. F-type ATPases consist of two structural domains, F(1) containing the extramembraneous catalytic core and F(0) containing the membrane proton channel, linked together by a central stalk and a peripheral stalk. During catalysis, ATP synthesis in the catalytic domain of F(1) is coupled via a rotary mechanism of the central stalk subunits to proton translocation.</text>
</comment>
<keyword evidence="2 7" id="KW-0813">Transport</keyword>
<dbReference type="NCBIfam" id="TIGR01145">
    <property type="entry name" value="ATP_synt_delta"/>
    <property type="match status" value="1"/>
</dbReference>
<evidence type="ECO:0000256" key="3">
    <source>
        <dbReference type="ARBA" id="ARBA00022781"/>
    </source>
</evidence>